<dbReference type="GeneID" id="20822405"/>
<dbReference type="RefSeq" id="XP_009849080.1">
    <property type="nucleotide sequence ID" value="XM_009850778.1"/>
</dbReference>
<dbReference type="AlphaFoldDB" id="F8MH95"/>
<protein>
    <submittedName>
        <fullName evidence="1">Uncharacterized protein</fullName>
    </submittedName>
</protein>
<accession>F8MH95</accession>
<dbReference type="EMBL" id="GL891303">
    <property type="protein sequence ID" value="EGO58760.1"/>
    <property type="molecule type" value="Genomic_DNA"/>
</dbReference>
<evidence type="ECO:0000313" key="2">
    <source>
        <dbReference type="Proteomes" id="UP000008065"/>
    </source>
</evidence>
<proteinExistence type="predicted"/>
<dbReference type="VEuPathDB" id="FungiDB:NEUTE1DRAFT_108345"/>
<evidence type="ECO:0000313" key="1">
    <source>
        <dbReference type="EMBL" id="EGO58760.1"/>
    </source>
</evidence>
<keyword evidence="2" id="KW-1185">Reference proteome</keyword>
<dbReference type="Proteomes" id="UP000008065">
    <property type="component" value="Unassembled WGS sequence"/>
</dbReference>
<organism evidence="1 2">
    <name type="scientific">Neurospora tetrasperma (strain FGSC 2508 / ATCC MYA-4615 / P0657)</name>
    <dbReference type="NCBI Taxonomy" id="510951"/>
    <lineage>
        <taxon>Eukaryota</taxon>
        <taxon>Fungi</taxon>
        <taxon>Dikarya</taxon>
        <taxon>Ascomycota</taxon>
        <taxon>Pezizomycotina</taxon>
        <taxon>Sordariomycetes</taxon>
        <taxon>Sordariomycetidae</taxon>
        <taxon>Sordariales</taxon>
        <taxon>Sordariaceae</taxon>
        <taxon>Neurospora</taxon>
    </lineage>
</organism>
<sequence>MPISPTISPIKLVIGPRLTQYYFAGWTKPSDCGNPASSPTPNYCTQVVVVAVVACGGYKRYYKNNKAKATVKPRDSESDDELLTPRRSKKVVENIVKRVTALRFQCNLILLRPPIIAVAVVKAL</sequence>
<name>F8MH95_NEUT8</name>
<gene>
    <name evidence="1" type="ORF">NEUTE1DRAFT_108345</name>
</gene>
<dbReference type="KEGG" id="nte:NEUTE1DRAFT108345"/>
<dbReference type="HOGENOM" id="CLU_1953973_0_0_1"/>
<reference evidence="2" key="1">
    <citation type="journal article" date="2011" name="Genetics">
        <title>Massive changes in genome architecture accompany the transition to self-fertility in the filamentous fungus Neurospora tetrasperma.</title>
        <authorList>
            <person name="Ellison C.E."/>
            <person name="Stajich J.E."/>
            <person name="Jacobson D.J."/>
            <person name="Natvig D.O."/>
            <person name="Lapidus A."/>
            <person name="Foster B."/>
            <person name="Aerts A."/>
            <person name="Riley R."/>
            <person name="Lindquist E.A."/>
            <person name="Grigoriev I.V."/>
            <person name="Taylor J.W."/>
        </authorList>
    </citation>
    <scope>NUCLEOTIDE SEQUENCE [LARGE SCALE GENOMIC DNA]</scope>
    <source>
        <strain evidence="2">FGSC 2508 / P0657</strain>
    </source>
</reference>